<accession>A0A1H7VP14</accession>
<dbReference type="InterPro" id="IPR001240">
    <property type="entry name" value="PRAI_dom"/>
</dbReference>
<evidence type="ECO:0000313" key="11">
    <source>
        <dbReference type="EMBL" id="SEM11013.1"/>
    </source>
</evidence>
<dbReference type="STRING" id="43775.SAMN04489760_104100"/>
<evidence type="ECO:0000256" key="3">
    <source>
        <dbReference type="ARBA" id="ARBA00012572"/>
    </source>
</evidence>
<dbReference type="UniPathway" id="UPA00035">
    <property type="reaction ID" value="UER00042"/>
</dbReference>
<dbReference type="AlphaFoldDB" id="A0A1H7VP14"/>
<evidence type="ECO:0000259" key="10">
    <source>
        <dbReference type="Pfam" id="PF00697"/>
    </source>
</evidence>
<evidence type="ECO:0000256" key="2">
    <source>
        <dbReference type="ARBA" id="ARBA00004664"/>
    </source>
</evidence>
<name>A0A1H7VP14_9BACT</name>
<keyword evidence="8 9" id="KW-0413">Isomerase</keyword>
<evidence type="ECO:0000256" key="8">
    <source>
        <dbReference type="ARBA" id="ARBA00023235"/>
    </source>
</evidence>
<evidence type="ECO:0000256" key="1">
    <source>
        <dbReference type="ARBA" id="ARBA00001164"/>
    </source>
</evidence>
<dbReference type="Proteomes" id="UP000198744">
    <property type="component" value="Unassembled WGS sequence"/>
</dbReference>
<dbReference type="OrthoDB" id="9796196at2"/>
<keyword evidence="7 9" id="KW-0057">Aromatic amino acid biosynthesis</keyword>
<evidence type="ECO:0000256" key="9">
    <source>
        <dbReference type="HAMAP-Rule" id="MF_00135"/>
    </source>
</evidence>
<dbReference type="HAMAP" id="MF_00135">
    <property type="entry name" value="PRAI"/>
    <property type="match status" value="1"/>
</dbReference>
<proteinExistence type="inferred from homology"/>
<comment type="similarity">
    <text evidence="9">Belongs to the TrpF family.</text>
</comment>
<dbReference type="PANTHER" id="PTHR42894">
    <property type="entry name" value="N-(5'-PHOSPHORIBOSYL)ANTHRANILATE ISOMERASE"/>
    <property type="match status" value="1"/>
</dbReference>
<dbReference type="RefSeq" id="WP_093882453.1">
    <property type="nucleotide sequence ID" value="NZ_FOBS01000004.1"/>
</dbReference>
<evidence type="ECO:0000256" key="7">
    <source>
        <dbReference type="ARBA" id="ARBA00023141"/>
    </source>
</evidence>
<feature type="domain" description="N-(5'phosphoribosyl) anthranilate isomerase (PRAI)" evidence="10">
    <location>
        <begin position="4"/>
        <end position="221"/>
    </location>
</feature>
<dbReference type="InterPro" id="IPR013785">
    <property type="entry name" value="Aldolase_TIM"/>
</dbReference>
<dbReference type="Gene3D" id="3.20.20.70">
    <property type="entry name" value="Aldolase class I"/>
    <property type="match status" value="1"/>
</dbReference>
<comment type="pathway">
    <text evidence="2 9">Amino-acid biosynthesis; L-tryptophan biosynthesis; L-tryptophan from chorismate: step 3/5.</text>
</comment>
<dbReference type="SUPFAM" id="SSF51366">
    <property type="entry name" value="Ribulose-phoshate binding barrel"/>
    <property type="match status" value="1"/>
</dbReference>
<dbReference type="EMBL" id="FOBS01000004">
    <property type="protein sequence ID" value="SEM11013.1"/>
    <property type="molecule type" value="Genomic_DNA"/>
</dbReference>
<dbReference type="InterPro" id="IPR044643">
    <property type="entry name" value="TrpF_fam"/>
</dbReference>
<dbReference type="CDD" id="cd00405">
    <property type="entry name" value="PRAI"/>
    <property type="match status" value="1"/>
</dbReference>
<evidence type="ECO:0000256" key="5">
    <source>
        <dbReference type="ARBA" id="ARBA00022605"/>
    </source>
</evidence>
<dbReference type="GO" id="GO:0000162">
    <property type="term" value="P:L-tryptophan biosynthetic process"/>
    <property type="evidence" value="ECO:0007669"/>
    <property type="project" value="UniProtKB-UniRule"/>
</dbReference>
<protein>
    <recommendedName>
        <fullName evidence="4 9">N-(5'-phosphoribosyl)anthranilate isomerase</fullName>
        <shortName evidence="9">PRAI</shortName>
        <ecNumber evidence="3 9">5.3.1.24</ecNumber>
    </recommendedName>
</protein>
<keyword evidence="5 9" id="KW-0028">Amino-acid biosynthesis</keyword>
<dbReference type="PANTHER" id="PTHR42894:SF1">
    <property type="entry name" value="N-(5'-PHOSPHORIBOSYL)ANTHRANILATE ISOMERASE"/>
    <property type="match status" value="1"/>
</dbReference>
<organism evidence="11 12">
    <name type="scientific">Syntrophus gentianae</name>
    <dbReference type="NCBI Taxonomy" id="43775"/>
    <lineage>
        <taxon>Bacteria</taxon>
        <taxon>Pseudomonadati</taxon>
        <taxon>Thermodesulfobacteriota</taxon>
        <taxon>Syntrophia</taxon>
        <taxon>Syntrophales</taxon>
        <taxon>Syntrophaceae</taxon>
        <taxon>Syntrophus</taxon>
    </lineage>
</organism>
<evidence type="ECO:0000256" key="6">
    <source>
        <dbReference type="ARBA" id="ARBA00022822"/>
    </source>
</evidence>
<reference evidence="11 12" key="1">
    <citation type="submission" date="2016-10" db="EMBL/GenBank/DDBJ databases">
        <authorList>
            <person name="de Groot N.N."/>
        </authorList>
    </citation>
    <scope>NUCLEOTIDE SEQUENCE [LARGE SCALE GENOMIC DNA]</scope>
    <source>
        <strain evidence="11 12">DSM 8423</strain>
    </source>
</reference>
<dbReference type="InterPro" id="IPR011060">
    <property type="entry name" value="RibuloseP-bd_barrel"/>
</dbReference>
<comment type="catalytic activity">
    <reaction evidence="1 9">
        <text>N-(5-phospho-beta-D-ribosyl)anthranilate = 1-(2-carboxyphenylamino)-1-deoxy-D-ribulose 5-phosphate</text>
        <dbReference type="Rhea" id="RHEA:21540"/>
        <dbReference type="ChEBI" id="CHEBI:18277"/>
        <dbReference type="ChEBI" id="CHEBI:58613"/>
        <dbReference type="EC" id="5.3.1.24"/>
    </reaction>
</comment>
<dbReference type="EC" id="5.3.1.24" evidence="3 9"/>
<dbReference type="Pfam" id="PF00697">
    <property type="entry name" value="PRAI"/>
    <property type="match status" value="1"/>
</dbReference>
<keyword evidence="12" id="KW-1185">Reference proteome</keyword>
<keyword evidence="6 9" id="KW-0822">Tryptophan biosynthesis</keyword>
<evidence type="ECO:0000256" key="4">
    <source>
        <dbReference type="ARBA" id="ARBA00022272"/>
    </source>
</evidence>
<dbReference type="GO" id="GO:0004640">
    <property type="term" value="F:phosphoribosylanthranilate isomerase activity"/>
    <property type="evidence" value="ECO:0007669"/>
    <property type="project" value="UniProtKB-UniRule"/>
</dbReference>
<evidence type="ECO:0000313" key="12">
    <source>
        <dbReference type="Proteomes" id="UP000198744"/>
    </source>
</evidence>
<sequence>MTRVKICGLMRETEVEMAASAGADSLGFVTEYPVPVPWNLSRSRSAELAALAPPFVTTTAVVGGPVAEMVAIARTVRPHFLQLHGDETLEEIEAVCSALADTGIKVLKALRIFVDTGEALFKIKDPVEACAVLEQTGIAGIVVDSKTSSRPAGTGVTLDWSALRGITDRISLPLILAGGLNAGNVGKAIEVLRPYAVDVISGVERRTGEKDPDLIREFVQAAKRF</sequence>
<gene>
    <name evidence="9" type="primary">trpF</name>
    <name evidence="11" type="ORF">SAMN04489760_104100</name>
</gene>